<evidence type="ECO:0000256" key="4">
    <source>
        <dbReference type="ARBA" id="ARBA00022989"/>
    </source>
</evidence>
<feature type="transmembrane region" description="Helical" evidence="7">
    <location>
        <begin position="198"/>
        <end position="217"/>
    </location>
</feature>
<evidence type="ECO:0000256" key="7">
    <source>
        <dbReference type="SAM" id="Phobius"/>
    </source>
</evidence>
<evidence type="ECO:0000256" key="1">
    <source>
        <dbReference type="ARBA" id="ARBA00004141"/>
    </source>
</evidence>
<protein>
    <submittedName>
        <fullName evidence="8">Uncharacterized protein</fullName>
    </submittedName>
</protein>
<feature type="non-terminal residue" evidence="8">
    <location>
        <position position="1364"/>
    </location>
</feature>
<feature type="transmembrane region" description="Helical" evidence="7">
    <location>
        <begin position="355"/>
        <end position="378"/>
    </location>
</feature>
<keyword evidence="9" id="KW-1185">Reference proteome</keyword>
<dbReference type="PRINTS" id="PR00447">
    <property type="entry name" value="NATRESASSCMP"/>
</dbReference>
<keyword evidence="5 7" id="KW-0472">Membrane</keyword>
<dbReference type="NCBIfam" id="NF037982">
    <property type="entry name" value="Nramp_1"/>
    <property type="match status" value="1"/>
</dbReference>
<feature type="transmembrane region" description="Helical" evidence="7">
    <location>
        <begin position="328"/>
        <end position="348"/>
    </location>
</feature>
<evidence type="ECO:0000313" key="8">
    <source>
        <dbReference type="EMBL" id="KAH9288411.1"/>
    </source>
</evidence>
<organism evidence="8 9">
    <name type="scientific">Taxus chinensis</name>
    <name type="common">Chinese yew</name>
    <name type="synonym">Taxus wallichiana var. chinensis</name>
    <dbReference type="NCBI Taxonomy" id="29808"/>
    <lineage>
        <taxon>Eukaryota</taxon>
        <taxon>Viridiplantae</taxon>
        <taxon>Streptophyta</taxon>
        <taxon>Embryophyta</taxon>
        <taxon>Tracheophyta</taxon>
        <taxon>Spermatophyta</taxon>
        <taxon>Pinopsida</taxon>
        <taxon>Pinidae</taxon>
        <taxon>Conifers II</taxon>
        <taxon>Cupressales</taxon>
        <taxon>Taxaceae</taxon>
        <taxon>Taxus</taxon>
    </lineage>
</organism>
<feature type="transmembrane region" description="Helical" evidence="7">
    <location>
        <begin position="22"/>
        <end position="40"/>
    </location>
</feature>
<sequence>KLLNMSTEMASTTQIQSVPGRMYPYLGSAFLISMGYIDPAKWATTIEGGSRFGFEFIWLLVLSNVVAILCQTLASHIGVVTGKHLAQICAEEYPQPVCLLLWLQCEASVLALNSTMILGTAVGFNLLLDMDMSLCVMMSMVDALLFPILFSLVGKRRAGVISVIITVLMLFCVLDTLSTKENVFFIMNGMIPTVRRESLYMAVGLLGANIIPHNFYLHSSVQEQKKMESIPIGTLCHYNLLEITIAFSGILLVNLALLSSAATTFHNAGLEVITFQDAQPLIEQVFKSSVPLVVFFVGIYCASHFSTLTGTVGAQSALEGFLGVNAHVWFHHILIKVGAVVLAMLCIWNTEVAGIYQLLIFSQVTLAMQLPSAVIPLFRVASASSIMGTHKISFVIEVTAWLSFFLMLILNLSLVLEICFWDGEGMGSLRWNIGTGTAYFSVLVLVVAIVSFGLMLWLMATPLRSANERPEFQLWNDEPMTLYEHPEHFVSEKSDTKGTKSEDVSWELVETLVNKEIKSDEPLADTDSKICSEEMAVISMASSVQAGGFSSLEIVPNADLPQPADVKSGIEVLSPDSSTSSNSIGIELTSRNMPGTTLDCLFTDSGPIVVNSSTGASETSAFKEVEVEADTELEKYDDDADTWEHEDILMGIPESVSSLTYEEPGSGRSVGGRSDDGGSGNGSLSRLSGLGRAARRQFAAILNEFWGKLFDFHGQLTKQARLKRLDLALGMGSVQTQATVISNVQVGREPKYLLEQQRMRWKKGNRSEHSSCAGSCMQTGEHLSGMHSSMGTNVHGVASASWDSSMLSQDSYARQAIPSLSGSERRYSSLHLPAYHKEFDYQPATIHGYQIASYMGRSGTGGNAAGSHIEPQAGDGYPFQTHIDDSMRNVTVGSSFNELWGSRFQNTGYDSHVLRGGQASYDISLSSRSLLRSHENDQYVGQTKKYHSLPDIHGRSISQRDPLTGQELDQWRPLVNRATGELDMRYGSLGSPSQRMGFRQSPVSRTALYNDRINSQVGQIPLAFDELSPSQLHKDAFSLQSASNAENNSLWSRQPFEQLFGMPRAGSGGLLDSDRLATCRNISNTNISCVDSEVEMIQSLRNCIAQLLRLDGSDWLFHQRGGLDEELIDLVASREKFLHDADASESYRMYNSDAQNQYQKCKSGSNRSSESSTFAVPVSSVPHCGEGCVWESSLVVSFGVWCIHRILELSLMESRPELWGKYTYVLNRLQGILGIAFFKPRHVLPPCFCLDIPSSADLCGRKMGYSAGSFSNGSSATSCQSFSQMQSSNVKGMGASASVFLEIIKDVEMAVASRKGRTGTAAGDVAFPKGKENLASVLKRYKRRLGNKPQGILESSGGSRKVLG</sequence>
<accession>A0AA38BQ93</accession>
<dbReference type="InterPro" id="IPR017187">
    <property type="entry name" value="EIN2"/>
</dbReference>
<evidence type="ECO:0000256" key="2">
    <source>
        <dbReference type="ARBA" id="ARBA00009965"/>
    </source>
</evidence>
<feature type="transmembrane region" description="Helical" evidence="7">
    <location>
        <begin position="398"/>
        <end position="421"/>
    </location>
</feature>
<dbReference type="GO" id="GO:0015086">
    <property type="term" value="F:cadmium ion transmembrane transporter activity"/>
    <property type="evidence" value="ECO:0007669"/>
    <property type="project" value="TreeGrafter"/>
</dbReference>
<comment type="subcellular location">
    <subcellularLocation>
        <location evidence="1">Membrane</location>
        <topology evidence="1">Multi-pass membrane protein</topology>
    </subcellularLocation>
</comment>
<dbReference type="GO" id="GO:0034755">
    <property type="term" value="P:iron ion transmembrane transport"/>
    <property type="evidence" value="ECO:0007669"/>
    <property type="project" value="TreeGrafter"/>
</dbReference>
<dbReference type="EMBL" id="JAHRHJ020003813">
    <property type="protein sequence ID" value="KAH9288411.1"/>
    <property type="molecule type" value="Genomic_DNA"/>
</dbReference>
<dbReference type="Proteomes" id="UP000824469">
    <property type="component" value="Unassembled WGS sequence"/>
</dbReference>
<name>A0AA38BQ93_TAXCH</name>
<evidence type="ECO:0000256" key="3">
    <source>
        <dbReference type="ARBA" id="ARBA00022692"/>
    </source>
</evidence>
<evidence type="ECO:0000256" key="5">
    <source>
        <dbReference type="ARBA" id="ARBA00023136"/>
    </source>
</evidence>
<evidence type="ECO:0000313" key="9">
    <source>
        <dbReference type="Proteomes" id="UP000824469"/>
    </source>
</evidence>
<feature type="transmembrane region" description="Helical" evidence="7">
    <location>
        <begin position="159"/>
        <end position="177"/>
    </location>
</feature>
<feature type="region of interest" description="Disordered" evidence="6">
    <location>
        <begin position="654"/>
        <end position="684"/>
    </location>
</feature>
<dbReference type="GO" id="GO:0005886">
    <property type="term" value="C:plasma membrane"/>
    <property type="evidence" value="ECO:0007669"/>
    <property type="project" value="TreeGrafter"/>
</dbReference>
<proteinExistence type="inferred from homology"/>
<feature type="transmembrane region" description="Helical" evidence="7">
    <location>
        <begin position="109"/>
        <end position="127"/>
    </location>
</feature>
<dbReference type="GO" id="GO:0005384">
    <property type="term" value="F:manganese ion transmembrane transporter activity"/>
    <property type="evidence" value="ECO:0007669"/>
    <property type="project" value="TreeGrafter"/>
</dbReference>
<dbReference type="InterPro" id="IPR001046">
    <property type="entry name" value="NRAMP_fam"/>
</dbReference>
<comment type="caution">
    <text evidence="8">The sequence shown here is derived from an EMBL/GenBank/DDBJ whole genome shotgun (WGS) entry which is preliminary data.</text>
</comment>
<dbReference type="Pfam" id="PF01566">
    <property type="entry name" value="Nramp"/>
    <property type="match status" value="1"/>
</dbReference>
<dbReference type="OMA" id="ADIQYMR"/>
<dbReference type="GO" id="GO:0009873">
    <property type="term" value="P:ethylene-activated signaling pathway"/>
    <property type="evidence" value="ECO:0007669"/>
    <property type="project" value="InterPro"/>
</dbReference>
<feature type="transmembrane region" description="Helical" evidence="7">
    <location>
        <begin position="52"/>
        <end position="74"/>
    </location>
</feature>
<feature type="transmembrane region" description="Helical" evidence="7">
    <location>
        <begin position="433"/>
        <end position="460"/>
    </location>
</feature>
<evidence type="ECO:0000256" key="6">
    <source>
        <dbReference type="SAM" id="MobiDB-lite"/>
    </source>
</evidence>
<feature type="transmembrane region" description="Helical" evidence="7">
    <location>
        <begin position="290"/>
        <end position="308"/>
    </location>
</feature>
<keyword evidence="3 7" id="KW-0812">Transmembrane</keyword>
<gene>
    <name evidence="8" type="ORF">KI387_032528</name>
</gene>
<dbReference type="PANTHER" id="PTHR11706">
    <property type="entry name" value="SOLUTE CARRIER PROTEIN FAMILY 11 MEMBER"/>
    <property type="match status" value="1"/>
</dbReference>
<dbReference type="PIRSF" id="PIRSF037378">
    <property type="entry name" value="EIN2"/>
    <property type="match status" value="1"/>
</dbReference>
<feature type="transmembrane region" description="Helical" evidence="7">
    <location>
        <begin position="134"/>
        <end position="153"/>
    </location>
</feature>
<reference evidence="8 9" key="1">
    <citation type="journal article" date="2021" name="Nat. Plants">
        <title>The Taxus genome provides insights into paclitaxel biosynthesis.</title>
        <authorList>
            <person name="Xiong X."/>
            <person name="Gou J."/>
            <person name="Liao Q."/>
            <person name="Li Y."/>
            <person name="Zhou Q."/>
            <person name="Bi G."/>
            <person name="Li C."/>
            <person name="Du R."/>
            <person name="Wang X."/>
            <person name="Sun T."/>
            <person name="Guo L."/>
            <person name="Liang H."/>
            <person name="Lu P."/>
            <person name="Wu Y."/>
            <person name="Zhang Z."/>
            <person name="Ro D.K."/>
            <person name="Shang Y."/>
            <person name="Huang S."/>
            <person name="Yan J."/>
        </authorList>
    </citation>
    <scope>NUCLEOTIDE SEQUENCE [LARGE SCALE GENOMIC DNA]</scope>
    <source>
        <strain evidence="8">Ta-2019</strain>
    </source>
</reference>
<dbReference type="PANTHER" id="PTHR11706:SF75">
    <property type="entry name" value="ETHYLENE-INSENSITIVE PROTEIN 2"/>
    <property type="match status" value="1"/>
</dbReference>
<keyword evidence="4 7" id="KW-1133">Transmembrane helix</keyword>
<comment type="similarity">
    <text evidence="2">Belongs to the NRAMP (TC 2.A.55) family.</text>
</comment>